<protein>
    <submittedName>
        <fullName evidence="8">Uncharacterized protein</fullName>
    </submittedName>
</protein>
<reference evidence="8" key="2">
    <citation type="submission" date="2022-03" db="EMBL/GenBank/DDBJ databases">
        <title>Draft title - Genomic analysis of global carrot germplasm unveils the trajectory of domestication and the origin of high carotenoid orange carrot.</title>
        <authorList>
            <person name="Iorizzo M."/>
            <person name="Ellison S."/>
            <person name="Senalik D."/>
            <person name="Macko-Podgorni A."/>
            <person name="Grzebelus D."/>
            <person name="Bostan H."/>
            <person name="Rolling W."/>
            <person name="Curaba J."/>
            <person name="Simon P."/>
        </authorList>
    </citation>
    <scope>NUCLEOTIDE SEQUENCE</scope>
    <source>
        <tissue evidence="8">Leaf</tissue>
    </source>
</reference>
<dbReference type="PANTHER" id="PTHR33102">
    <property type="entry name" value="DVL19-RELATED-RELATED"/>
    <property type="match status" value="1"/>
</dbReference>
<comment type="similarity">
    <text evidence="7">Belongs to the DVL/RTFL small polypeptides family.</text>
</comment>
<dbReference type="GO" id="GO:0008285">
    <property type="term" value="P:negative regulation of cell population proliferation"/>
    <property type="evidence" value="ECO:0007669"/>
    <property type="project" value="InterPro"/>
</dbReference>
<dbReference type="EMBL" id="CP093350">
    <property type="protein sequence ID" value="WOH11114.1"/>
    <property type="molecule type" value="Genomic_DNA"/>
</dbReference>
<dbReference type="Pfam" id="PF08137">
    <property type="entry name" value="DVL"/>
    <property type="match status" value="1"/>
</dbReference>
<dbReference type="AlphaFoldDB" id="A0AAF0XQ66"/>
<dbReference type="GO" id="GO:0005886">
    <property type="term" value="C:plasma membrane"/>
    <property type="evidence" value="ECO:0007669"/>
    <property type="project" value="UniProtKB-SubCell"/>
</dbReference>
<keyword evidence="6" id="KW-0472">Membrane</keyword>
<keyword evidence="5" id="KW-1133">Transmembrane helix</keyword>
<evidence type="ECO:0000256" key="1">
    <source>
        <dbReference type="ARBA" id="ARBA00004162"/>
    </source>
</evidence>
<reference evidence="8" key="1">
    <citation type="journal article" date="2016" name="Nat. Genet.">
        <title>A high-quality carrot genome assembly provides new insights into carotenoid accumulation and asterid genome evolution.</title>
        <authorList>
            <person name="Iorizzo M."/>
            <person name="Ellison S."/>
            <person name="Senalik D."/>
            <person name="Zeng P."/>
            <person name="Satapoomin P."/>
            <person name="Huang J."/>
            <person name="Bowman M."/>
            <person name="Iovene M."/>
            <person name="Sanseverino W."/>
            <person name="Cavagnaro P."/>
            <person name="Yildiz M."/>
            <person name="Macko-Podgorni A."/>
            <person name="Moranska E."/>
            <person name="Grzebelus E."/>
            <person name="Grzebelus D."/>
            <person name="Ashrafi H."/>
            <person name="Zheng Z."/>
            <person name="Cheng S."/>
            <person name="Spooner D."/>
            <person name="Van Deynze A."/>
            <person name="Simon P."/>
        </authorList>
    </citation>
    <scope>NUCLEOTIDE SEQUENCE</scope>
    <source>
        <tissue evidence="8">Leaf</tissue>
    </source>
</reference>
<gene>
    <name evidence="8" type="ORF">DCAR_0830593</name>
</gene>
<evidence type="ECO:0000313" key="9">
    <source>
        <dbReference type="Proteomes" id="UP000077755"/>
    </source>
</evidence>
<dbReference type="InterPro" id="IPR012552">
    <property type="entry name" value="DVL"/>
</dbReference>
<sequence>MPFSYLINSLSSRQSNCRAAKISKRCFTIVKQRKTKIYILRRCVTMLLCWNDRD</sequence>
<evidence type="ECO:0000313" key="8">
    <source>
        <dbReference type="EMBL" id="WOH11114.1"/>
    </source>
</evidence>
<evidence type="ECO:0000256" key="4">
    <source>
        <dbReference type="ARBA" id="ARBA00022692"/>
    </source>
</evidence>
<dbReference type="GO" id="GO:0048367">
    <property type="term" value="P:shoot system development"/>
    <property type="evidence" value="ECO:0007669"/>
    <property type="project" value="UniProtKB-ARBA"/>
</dbReference>
<evidence type="ECO:0000256" key="7">
    <source>
        <dbReference type="ARBA" id="ARBA00024340"/>
    </source>
</evidence>
<keyword evidence="2" id="KW-0217">Developmental protein</keyword>
<dbReference type="Proteomes" id="UP000077755">
    <property type="component" value="Chromosome 8"/>
</dbReference>
<comment type="subcellular location">
    <subcellularLocation>
        <location evidence="1">Cell membrane</location>
        <topology evidence="1">Single-pass membrane protein</topology>
    </subcellularLocation>
</comment>
<evidence type="ECO:0000256" key="2">
    <source>
        <dbReference type="ARBA" id="ARBA00022473"/>
    </source>
</evidence>
<evidence type="ECO:0000256" key="6">
    <source>
        <dbReference type="ARBA" id="ARBA00023136"/>
    </source>
</evidence>
<keyword evidence="3" id="KW-1003">Cell membrane</keyword>
<evidence type="ECO:0000256" key="3">
    <source>
        <dbReference type="ARBA" id="ARBA00022475"/>
    </source>
</evidence>
<accession>A0AAF0XQ66</accession>
<name>A0AAF0XQ66_DAUCS</name>
<keyword evidence="9" id="KW-1185">Reference proteome</keyword>
<dbReference type="InterPro" id="IPR051525">
    <property type="entry name" value="DVL_RTFL_regulatory"/>
</dbReference>
<keyword evidence="4" id="KW-0812">Transmembrane</keyword>
<organism evidence="8 9">
    <name type="scientific">Daucus carota subsp. sativus</name>
    <name type="common">Carrot</name>
    <dbReference type="NCBI Taxonomy" id="79200"/>
    <lineage>
        <taxon>Eukaryota</taxon>
        <taxon>Viridiplantae</taxon>
        <taxon>Streptophyta</taxon>
        <taxon>Embryophyta</taxon>
        <taxon>Tracheophyta</taxon>
        <taxon>Spermatophyta</taxon>
        <taxon>Magnoliopsida</taxon>
        <taxon>eudicotyledons</taxon>
        <taxon>Gunneridae</taxon>
        <taxon>Pentapetalae</taxon>
        <taxon>asterids</taxon>
        <taxon>campanulids</taxon>
        <taxon>Apiales</taxon>
        <taxon>Apiaceae</taxon>
        <taxon>Apioideae</taxon>
        <taxon>Scandiceae</taxon>
        <taxon>Daucinae</taxon>
        <taxon>Daucus</taxon>
        <taxon>Daucus sect. Daucus</taxon>
    </lineage>
</organism>
<evidence type="ECO:0000256" key="5">
    <source>
        <dbReference type="ARBA" id="ARBA00022989"/>
    </source>
</evidence>
<proteinExistence type="inferred from homology"/>